<comment type="caution">
    <text evidence="2">The sequence shown here is derived from an EMBL/GenBank/DDBJ whole genome shotgun (WGS) entry which is preliminary data.</text>
</comment>
<keyword evidence="3" id="KW-1185">Reference proteome</keyword>
<dbReference type="SUPFAM" id="SSF81383">
    <property type="entry name" value="F-box domain"/>
    <property type="match status" value="1"/>
</dbReference>
<organism evidence="2 3">
    <name type="scientific">Lojkania enalia</name>
    <dbReference type="NCBI Taxonomy" id="147567"/>
    <lineage>
        <taxon>Eukaryota</taxon>
        <taxon>Fungi</taxon>
        <taxon>Dikarya</taxon>
        <taxon>Ascomycota</taxon>
        <taxon>Pezizomycotina</taxon>
        <taxon>Dothideomycetes</taxon>
        <taxon>Pleosporomycetidae</taxon>
        <taxon>Pleosporales</taxon>
        <taxon>Pleosporales incertae sedis</taxon>
        <taxon>Lojkania</taxon>
    </lineage>
</organism>
<reference evidence="3" key="1">
    <citation type="journal article" date="2020" name="Stud. Mycol.">
        <title>101 Dothideomycetes genomes: A test case for predicting lifestyles and emergence of pathogens.</title>
        <authorList>
            <person name="Haridas S."/>
            <person name="Albert R."/>
            <person name="Binder M."/>
            <person name="Bloem J."/>
            <person name="LaButti K."/>
            <person name="Salamov A."/>
            <person name="Andreopoulos B."/>
            <person name="Baker S."/>
            <person name="Barry K."/>
            <person name="Bills G."/>
            <person name="Bluhm B."/>
            <person name="Cannon C."/>
            <person name="Castanera R."/>
            <person name="Culley D."/>
            <person name="Daum C."/>
            <person name="Ezra D."/>
            <person name="Gonzalez J."/>
            <person name="Henrissat B."/>
            <person name="Kuo A."/>
            <person name="Liang C."/>
            <person name="Lipzen A."/>
            <person name="Lutzoni F."/>
            <person name="Magnuson J."/>
            <person name="Mondo S."/>
            <person name="Nolan M."/>
            <person name="Ohm R."/>
            <person name="Pangilinan J."/>
            <person name="Park H.-J."/>
            <person name="Ramirez L."/>
            <person name="Alfaro M."/>
            <person name="Sun H."/>
            <person name="Tritt A."/>
            <person name="Yoshinaga Y."/>
            <person name="Zwiers L.-H."/>
            <person name="Turgeon B."/>
            <person name="Goodwin S."/>
            <person name="Spatafora J."/>
            <person name="Crous P."/>
            <person name="Grigoriev I."/>
        </authorList>
    </citation>
    <scope>NUCLEOTIDE SEQUENCE [LARGE SCALE GENOMIC DNA]</scope>
    <source>
        <strain evidence="3">CBS 304.66</strain>
    </source>
</reference>
<dbReference type="AlphaFoldDB" id="A0A9P4TPQ6"/>
<evidence type="ECO:0000259" key="1">
    <source>
        <dbReference type="PROSITE" id="PS50181"/>
    </source>
</evidence>
<dbReference type="OrthoDB" id="5139943at2759"/>
<dbReference type="PROSITE" id="PS50181">
    <property type="entry name" value="FBOX"/>
    <property type="match status" value="1"/>
</dbReference>
<dbReference type="InterPro" id="IPR001810">
    <property type="entry name" value="F-box_dom"/>
</dbReference>
<feature type="domain" description="F-box" evidence="1">
    <location>
        <begin position="9"/>
        <end position="55"/>
    </location>
</feature>
<name>A0A9P4TPQ6_9PLEO</name>
<evidence type="ECO:0000313" key="3">
    <source>
        <dbReference type="Proteomes" id="UP000800093"/>
    </source>
</evidence>
<sequence length="483" mass="54524">MASENDSQRPRLLSLPVEILQRIAGYTTCSDIFSLFLTHRNLYAACNDRLLFKHIAENMHTHNQAKLSSEFIQASKWSDGHVLLHAGNLQDTIKTAYATERLLKITSGEDPLLEIRSGEYGYHLDFHEWLPHLIALRHPLTYSLSPIPYLNLFLKMGLKNKGRYQGASHLDSSADLPSLERFPHMGQTSQSQYQNLSSFDSSFTNLGFIVLATFLLKAELGVEVFTPLLLDVETTVHGDVFEGLVRNVPGNIEMGGVHSLDFVQCSAINVAMMGAILTNDFIVQAGNGSPLPLLNRTPLHEWMNVPPVYTESSVDTFSMCHVRKMVNPDFLAGNWEGYYSDHRAARRWRWFPSGLKLDAKMCNIRLNAREPGEGDIARLSRDFSRLISPGSDADLPMDEQGDEIKVVIDPSGGKDQHGYFTLSGFVSRQGEVWIVKTYSQHGWTWRWRGRVMPFGIVGAWGRFNEGGSFGGYFWIWKTEWTGF</sequence>
<dbReference type="Proteomes" id="UP000800093">
    <property type="component" value="Unassembled WGS sequence"/>
</dbReference>
<evidence type="ECO:0000313" key="2">
    <source>
        <dbReference type="EMBL" id="KAF2269722.1"/>
    </source>
</evidence>
<dbReference type="InterPro" id="IPR036047">
    <property type="entry name" value="F-box-like_dom_sf"/>
</dbReference>
<gene>
    <name evidence="2" type="ORF">CC78DRAFT_528896</name>
</gene>
<accession>A0A9P4TPQ6</accession>
<dbReference type="EMBL" id="ML986581">
    <property type="protein sequence ID" value="KAF2269722.1"/>
    <property type="molecule type" value="Genomic_DNA"/>
</dbReference>
<proteinExistence type="predicted"/>
<protein>
    <recommendedName>
        <fullName evidence="1">F-box domain-containing protein</fullName>
    </recommendedName>
</protein>